<name>A0A4R6TA15_9BACT</name>
<evidence type="ECO:0000313" key="3">
    <source>
        <dbReference type="Proteomes" id="UP000294535"/>
    </source>
</evidence>
<comment type="caution">
    <text evidence="2">The sequence shown here is derived from an EMBL/GenBank/DDBJ whole genome shotgun (WGS) entry which is preliminary data.</text>
</comment>
<dbReference type="EMBL" id="SNYF01000005">
    <property type="protein sequence ID" value="TDQ19661.1"/>
    <property type="molecule type" value="Genomic_DNA"/>
</dbReference>
<sequence>MLLVMKLLFSSILILFSSFPVENHAAIAQQNNEVFSASAFSVTYNHLVINKLNESNEGTEISLKEELNFEPLTIVEEKLAKSLNSHWVWPEYTLDMIDSYSPFLFRTKKSQAIEEVSVLLQVNSKGEVSGFKILSEVDKGLHERLDYVIRKLPSCKPVPGFSSYSPTQFELIIKK</sequence>
<feature type="signal peptide" evidence="1">
    <location>
        <begin position="1"/>
        <end position="25"/>
    </location>
</feature>
<evidence type="ECO:0000313" key="2">
    <source>
        <dbReference type="EMBL" id="TDQ19661.1"/>
    </source>
</evidence>
<protein>
    <recommendedName>
        <fullName evidence="4">TonB-like protein</fullName>
    </recommendedName>
</protein>
<reference evidence="2 3" key="1">
    <citation type="submission" date="2019-03" db="EMBL/GenBank/DDBJ databases">
        <title>Genomic Encyclopedia of Type Strains, Phase III (KMG-III): the genomes of soil and plant-associated and newly described type strains.</title>
        <authorList>
            <person name="Whitman W."/>
        </authorList>
    </citation>
    <scope>NUCLEOTIDE SEQUENCE [LARGE SCALE GENOMIC DNA]</scope>
    <source>
        <strain evidence="2 3">CECT 8446</strain>
    </source>
</reference>
<evidence type="ECO:0008006" key="4">
    <source>
        <dbReference type="Google" id="ProtNLM"/>
    </source>
</evidence>
<evidence type="ECO:0000256" key="1">
    <source>
        <dbReference type="SAM" id="SignalP"/>
    </source>
</evidence>
<feature type="chain" id="PRO_5020510965" description="TonB-like protein" evidence="1">
    <location>
        <begin position="26"/>
        <end position="175"/>
    </location>
</feature>
<accession>A0A4R6TA15</accession>
<gene>
    <name evidence="2" type="ORF">DFQ04_1485</name>
</gene>
<proteinExistence type="predicted"/>
<dbReference type="AlphaFoldDB" id="A0A4R6TA15"/>
<keyword evidence="3" id="KW-1185">Reference proteome</keyword>
<dbReference type="Proteomes" id="UP000294535">
    <property type="component" value="Unassembled WGS sequence"/>
</dbReference>
<organism evidence="2 3">
    <name type="scientific">Algoriphagus boseongensis</name>
    <dbReference type="NCBI Taxonomy" id="1442587"/>
    <lineage>
        <taxon>Bacteria</taxon>
        <taxon>Pseudomonadati</taxon>
        <taxon>Bacteroidota</taxon>
        <taxon>Cytophagia</taxon>
        <taxon>Cytophagales</taxon>
        <taxon>Cyclobacteriaceae</taxon>
        <taxon>Algoriphagus</taxon>
    </lineage>
</organism>
<keyword evidence="1" id="KW-0732">Signal</keyword>